<dbReference type="InterPro" id="IPR041085">
    <property type="entry name" value="TSAP1_C"/>
</dbReference>
<dbReference type="PANTHER" id="PTHR37457:SF2">
    <property type="entry name" value="TRNA SELENOCYSTEINE 1-ASSOCIATED PROTEIN 1"/>
    <property type="match status" value="1"/>
</dbReference>
<evidence type="ECO:0000256" key="3">
    <source>
        <dbReference type="ARBA" id="ARBA00008920"/>
    </source>
</evidence>
<name>A0ABS2XKE9_POLSP</name>
<feature type="non-terminal residue" evidence="14">
    <location>
        <position position="1"/>
    </location>
</feature>
<dbReference type="Pfam" id="PF00076">
    <property type="entry name" value="RRM_1"/>
    <property type="match status" value="4"/>
</dbReference>
<keyword evidence="8" id="KW-0648">Protein biosynthesis</keyword>
<keyword evidence="7 12" id="KW-0694">RNA-binding</keyword>
<feature type="non-terminal residue" evidence="14">
    <location>
        <position position="476"/>
    </location>
</feature>
<comment type="subcellular location">
    <subcellularLocation>
        <location evidence="2">Cytoplasm</location>
    </subcellularLocation>
    <subcellularLocation>
        <location evidence="1">Nucleus</location>
    </subcellularLocation>
</comment>
<evidence type="ECO:0000256" key="2">
    <source>
        <dbReference type="ARBA" id="ARBA00004496"/>
    </source>
</evidence>
<evidence type="ECO:0000256" key="7">
    <source>
        <dbReference type="ARBA" id="ARBA00022884"/>
    </source>
</evidence>
<gene>
    <name evidence="14" type="primary">Trnau1ap</name>
    <name evidence="14" type="ORF">GTO93_0021403</name>
</gene>
<organism evidence="14 15">
    <name type="scientific">Polyodon spathula</name>
    <name type="common">North American paddlefish</name>
    <name type="synonym">Squalus spathula</name>
    <dbReference type="NCBI Taxonomy" id="7913"/>
    <lineage>
        <taxon>Eukaryota</taxon>
        <taxon>Metazoa</taxon>
        <taxon>Chordata</taxon>
        <taxon>Craniata</taxon>
        <taxon>Vertebrata</taxon>
        <taxon>Euteleostomi</taxon>
        <taxon>Actinopterygii</taxon>
        <taxon>Chondrostei</taxon>
        <taxon>Acipenseriformes</taxon>
        <taxon>Polyodontidae</taxon>
        <taxon>Polyodon</taxon>
    </lineage>
</organism>
<proteinExistence type="inferred from homology"/>
<feature type="domain" description="RRM" evidence="13">
    <location>
        <begin position="181"/>
        <end position="264"/>
    </location>
</feature>
<dbReference type="InterPro" id="IPR034510">
    <property type="entry name" value="SECp43_RRM2"/>
</dbReference>
<evidence type="ECO:0000256" key="6">
    <source>
        <dbReference type="ARBA" id="ARBA00022737"/>
    </source>
</evidence>
<dbReference type="InterPro" id="IPR012677">
    <property type="entry name" value="Nucleotide-bd_a/b_plait_sf"/>
</dbReference>
<evidence type="ECO:0000256" key="1">
    <source>
        <dbReference type="ARBA" id="ARBA00004123"/>
    </source>
</evidence>
<dbReference type="InterPro" id="IPR040434">
    <property type="entry name" value="TSAP1"/>
</dbReference>
<keyword evidence="9" id="KW-0539">Nucleus</keyword>
<evidence type="ECO:0000256" key="12">
    <source>
        <dbReference type="PROSITE-ProRule" id="PRU00176"/>
    </source>
</evidence>
<evidence type="ECO:0000313" key="15">
    <source>
        <dbReference type="Proteomes" id="UP001166093"/>
    </source>
</evidence>
<reference evidence="14" key="1">
    <citation type="journal article" date="2021" name="Cell">
        <title>Tracing the genetic footprints of vertebrate landing in non-teleost ray-finned fishes.</title>
        <authorList>
            <person name="Bi X."/>
            <person name="Wang K."/>
            <person name="Yang L."/>
            <person name="Pan H."/>
            <person name="Jiang H."/>
            <person name="Wei Q."/>
            <person name="Fang M."/>
            <person name="Yu H."/>
            <person name="Zhu C."/>
            <person name="Cai Y."/>
            <person name="He Y."/>
            <person name="Gan X."/>
            <person name="Zeng H."/>
            <person name="Yu D."/>
            <person name="Zhu Y."/>
            <person name="Jiang H."/>
            <person name="Qiu Q."/>
            <person name="Yang H."/>
            <person name="Zhang Y.E."/>
            <person name="Wang W."/>
            <person name="Zhu M."/>
            <person name="He S."/>
            <person name="Zhang G."/>
        </authorList>
    </citation>
    <scope>NUCLEOTIDE SEQUENCE</scope>
    <source>
        <strain evidence="14">Pddl_001</strain>
    </source>
</reference>
<comment type="similarity">
    <text evidence="3">Belongs to the RRM TRSPAP family.</text>
</comment>
<dbReference type="Gene3D" id="3.30.70.330">
    <property type="match status" value="4"/>
</dbReference>
<feature type="domain" description="RRM" evidence="13">
    <location>
        <begin position="274"/>
        <end position="353"/>
    </location>
</feature>
<dbReference type="PANTHER" id="PTHR37457">
    <property type="entry name" value="TRNA SELENOCYSTEINE 1-ASSOCIATED PROTEIN 1-RELATED"/>
    <property type="match status" value="1"/>
</dbReference>
<dbReference type="EMBL" id="JAAWVQ010043855">
    <property type="protein sequence ID" value="MBN3274764.1"/>
    <property type="molecule type" value="Genomic_DNA"/>
</dbReference>
<evidence type="ECO:0000313" key="14">
    <source>
        <dbReference type="EMBL" id="MBN3274764.1"/>
    </source>
</evidence>
<feature type="domain" description="RRM" evidence="13">
    <location>
        <begin position="87"/>
        <end position="166"/>
    </location>
</feature>
<dbReference type="SMART" id="SM00360">
    <property type="entry name" value="RRM"/>
    <property type="match status" value="4"/>
</dbReference>
<dbReference type="CDD" id="cd12612">
    <property type="entry name" value="RRM2_SECp43"/>
    <property type="match status" value="2"/>
</dbReference>
<dbReference type="SUPFAM" id="SSF54928">
    <property type="entry name" value="RNA-binding domain, RBD"/>
    <property type="match status" value="2"/>
</dbReference>
<feature type="domain" description="RRM" evidence="13">
    <location>
        <begin position="1"/>
        <end position="77"/>
    </location>
</feature>
<dbReference type="PROSITE" id="PS50102">
    <property type="entry name" value="RRM"/>
    <property type="match status" value="4"/>
</dbReference>
<evidence type="ECO:0000256" key="5">
    <source>
        <dbReference type="ARBA" id="ARBA00022490"/>
    </source>
</evidence>
<protein>
    <recommendedName>
        <fullName evidence="4">tRNA selenocysteine 1-associated protein 1</fullName>
    </recommendedName>
    <alternativeName>
        <fullName evidence="11">tRNA selenocysteine-associated protein 1</fullName>
    </alternativeName>
</protein>
<dbReference type="Pfam" id="PF17654">
    <property type="entry name" value="Trnau1ap"/>
    <property type="match status" value="1"/>
</dbReference>
<comment type="function">
    <text evidence="10">Involved in the early steps of selenocysteine biosynthesis and tRNA(Sec) charging to the later steps resulting in the cotranslational incorporation of selenocysteine into selenoproteins. Stabilizes the SECISBP2, EEFSEC and tRNA(Sec) complex. May be involved in the methylation of tRNA(Sec). Enhances efficiency of selenoproteins synthesis.</text>
</comment>
<comment type="caution">
    <text evidence="14">The sequence shown here is derived from an EMBL/GenBank/DDBJ whole genome shotgun (WGS) entry which is preliminary data.</text>
</comment>
<dbReference type="InterPro" id="IPR035979">
    <property type="entry name" value="RBD_domain_sf"/>
</dbReference>
<evidence type="ECO:0000256" key="8">
    <source>
        <dbReference type="ARBA" id="ARBA00022917"/>
    </source>
</evidence>
<dbReference type="InterPro" id="IPR000504">
    <property type="entry name" value="RRM_dom"/>
</dbReference>
<evidence type="ECO:0000256" key="4">
    <source>
        <dbReference type="ARBA" id="ARBA00016598"/>
    </source>
</evidence>
<evidence type="ECO:0000256" key="11">
    <source>
        <dbReference type="ARBA" id="ARBA00033477"/>
    </source>
</evidence>
<evidence type="ECO:0000259" key="13">
    <source>
        <dbReference type="PROSITE" id="PS50102"/>
    </source>
</evidence>
<evidence type="ECO:0000256" key="10">
    <source>
        <dbReference type="ARBA" id="ARBA00024717"/>
    </source>
</evidence>
<sequence>LEPYMDEKFVSRAFATMGELVKGVRIIRNKMTGSAAGYCFVELADEATAERCLLKINGKPLPGATPSKRFKLNRATYGKQGDSSPEYSLFVGDLTPEVDDGMLYEFFLKRYVSCRGAKVVLDQHGNSRGCGFVKFMDENEQKRVLKEYQGALGLGGKPLRLSLAVTKAFDIKNSIACLFTGVYFPLQLEPYMDEKFVSRAFATMGELVKGVRIIRNKMTGSAAGYCFVELADEATAERCLLKINGKPLPGATPSKRFKLNRATYGKQGDSSPEYSLFVGDLTPEVDDGMLYEFFLKRYVSCRGAKVVLDQHGNSRGCGFVKFMDENEQKRVLKEYQGALGLGGKPLRLSLAVTKASKPAPPVASYPQTYNYNQIPYNQYYQEYQEYQQYQNYYANWGYDQNTGSYSYSYPQYGYTQSAMQSYEEVDDDALEDPTPQIDVEEANRQFMEQSEELYDALMDCHWQPLDTVSSEIPASL</sequence>
<keyword evidence="6" id="KW-0677">Repeat</keyword>
<keyword evidence="15" id="KW-1185">Reference proteome</keyword>
<keyword evidence="5" id="KW-0963">Cytoplasm</keyword>
<dbReference type="Proteomes" id="UP001166093">
    <property type="component" value="Unassembled WGS sequence"/>
</dbReference>
<accession>A0ABS2XKE9</accession>
<evidence type="ECO:0000256" key="9">
    <source>
        <dbReference type="ARBA" id="ARBA00023242"/>
    </source>
</evidence>